<dbReference type="Gene3D" id="3.40.50.300">
    <property type="entry name" value="P-loop containing nucleotide triphosphate hydrolases"/>
    <property type="match status" value="1"/>
</dbReference>
<name>A0ABD0UMW0_DENTH</name>
<feature type="transmembrane region" description="Helical" evidence="11">
    <location>
        <begin position="561"/>
        <end position="582"/>
    </location>
</feature>
<dbReference type="Pfam" id="PF19055">
    <property type="entry name" value="ABC2_membrane_7"/>
    <property type="match status" value="1"/>
</dbReference>
<feature type="transmembrane region" description="Helical" evidence="11">
    <location>
        <begin position="526"/>
        <end position="555"/>
    </location>
</feature>
<evidence type="ECO:0000256" key="9">
    <source>
        <dbReference type="ARBA" id="ARBA00068969"/>
    </source>
</evidence>
<evidence type="ECO:0000256" key="4">
    <source>
        <dbReference type="ARBA" id="ARBA00022741"/>
    </source>
</evidence>
<organism evidence="13 14">
    <name type="scientific">Dendrobium thyrsiflorum</name>
    <name type="common">Pinecone-like raceme dendrobium</name>
    <name type="synonym">Orchid</name>
    <dbReference type="NCBI Taxonomy" id="117978"/>
    <lineage>
        <taxon>Eukaryota</taxon>
        <taxon>Viridiplantae</taxon>
        <taxon>Streptophyta</taxon>
        <taxon>Embryophyta</taxon>
        <taxon>Tracheophyta</taxon>
        <taxon>Spermatophyta</taxon>
        <taxon>Magnoliopsida</taxon>
        <taxon>Liliopsida</taxon>
        <taxon>Asparagales</taxon>
        <taxon>Orchidaceae</taxon>
        <taxon>Epidendroideae</taxon>
        <taxon>Malaxideae</taxon>
        <taxon>Dendrobiinae</taxon>
        <taxon>Dendrobium</taxon>
    </lineage>
</organism>
<keyword evidence="7 11" id="KW-0472">Membrane</keyword>
<feature type="transmembrane region" description="Helical" evidence="11">
    <location>
        <begin position="484"/>
        <end position="505"/>
    </location>
</feature>
<keyword evidence="5" id="KW-0067">ATP-binding</keyword>
<proteinExistence type="predicted"/>
<dbReference type="InterPro" id="IPR027417">
    <property type="entry name" value="P-loop_NTPase"/>
</dbReference>
<comment type="caution">
    <text evidence="13">The sequence shown here is derived from an EMBL/GenBank/DDBJ whole genome shotgun (WGS) entry which is preliminary data.</text>
</comment>
<dbReference type="GO" id="GO:0016020">
    <property type="term" value="C:membrane"/>
    <property type="evidence" value="ECO:0007669"/>
    <property type="project" value="UniProtKB-SubCell"/>
</dbReference>
<comment type="function">
    <text evidence="8">Essential transporter for growth and development under abiotic stress. Mediates shoot branching by promoting the outgrowth of lateral shoots. Required for salt tolerance via Na/K homeostasis, at least partly by regulating SKC1/OsHKT1;5. Necessary for hypodermal suberization of roots, which contributes to formation of the apoplastic barrier.</text>
</comment>
<dbReference type="InterPro" id="IPR013525">
    <property type="entry name" value="ABC2_TM"/>
</dbReference>
<dbReference type="PANTHER" id="PTHR48041:SF11">
    <property type="entry name" value="ABC TRANSPORTER G FAMILY MEMBER 16"/>
    <property type="match status" value="1"/>
</dbReference>
<comment type="subcellular location">
    <subcellularLocation>
        <location evidence="1">Membrane</location>
        <topology evidence="1">Multi-pass membrane protein</topology>
    </subcellularLocation>
</comment>
<dbReference type="InterPro" id="IPR050352">
    <property type="entry name" value="ABCG_transporters"/>
</dbReference>
<dbReference type="PROSITE" id="PS50893">
    <property type="entry name" value="ABC_TRANSPORTER_2"/>
    <property type="match status" value="1"/>
</dbReference>
<evidence type="ECO:0000313" key="13">
    <source>
        <dbReference type="EMBL" id="KAL0911652.1"/>
    </source>
</evidence>
<dbReference type="SMART" id="SM00382">
    <property type="entry name" value="AAA"/>
    <property type="match status" value="1"/>
</dbReference>
<dbReference type="PROSITE" id="PS00211">
    <property type="entry name" value="ABC_TRANSPORTER_1"/>
    <property type="match status" value="1"/>
</dbReference>
<feature type="transmembrane region" description="Helical" evidence="11">
    <location>
        <begin position="589"/>
        <end position="611"/>
    </location>
</feature>
<evidence type="ECO:0000256" key="8">
    <source>
        <dbReference type="ARBA" id="ARBA00057315"/>
    </source>
</evidence>
<dbReference type="AlphaFoldDB" id="A0ABD0UMW0"/>
<keyword evidence="4" id="KW-0547">Nucleotide-binding</keyword>
<evidence type="ECO:0000256" key="10">
    <source>
        <dbReference type="ARBA" id="ARBA00076780"/>
    </source>
</evidence>
<dbReference type="SUPFAM" id="SSF52540">
    <property type="entry name" value="P-loop containing nucleoside triphosphate hydrolases"/>
    <property type="match status" value="1"/>
</dbReference>
<evidence type="ECO:0000256" key="1">
    <source>
        <dbReference type="ARBA" id="ARBA00004141"/>
    </source>
</evidence>
<dbReference type="FunFam" id="3.40.50.300:FF:000530">
    <property type="entry name" value="ABC transporter G family member 6"/>
    <property type="match status" value="1"/>
</dbReference>
<dbReference type="InterPro" id="IPR003593">
    <property type="entry name" value="AAA+_ATPase"/>
</dbReference>
<gene>
    <name evidence="13" type="ORF">M5K25_019807</name>
</gene>
<keyword evidence="3 11" id="KW-0812">Transmembrane</keyword>
<evidence type="ECO:0000256" key="7">
    <source>
        <dbReference type="ARBA" id="ARBA00023136"/>
    </source>
</evidence>
<keyword evidence="14" id="KW-1185">Reference proteome</keyword>
<evidence type="ECO:0000256" key="5">
    <source>
        <dbReference type="ARBA" id="ARBA00022840"/>
    </source>
</evidence>
<keyword evidence="6 11" id="KW-1133">Transmembrane helix</keyword>
<dbReference type="Proteomes" id="UP001552299">
    <property type="component" value="Unassembled WGS sequence"/>
</dbReference>
<dbReference type="GO" id="GO:0005524">
    <property type="term" value="F:ATP binding"/>
    <property type="evidence" value="ECO:0007669"/>
    <property type="project" value="UniProtKB-KW"/>
</dbReference>
<dbReference type="CDD" id="cd03213">
    <property type="entry name" value="ABCG_EPDR"/>
    <property type="match status" value="1"/>
</dbReference>
<evidence type="ECO:0000256" key="3">
    <source>
        <dbReference type="ARBA" id="ARBA00022692"/>
    </source>
</evidence>
<feature type="transmembrane region" description="Helical" evidence="11">
    <location>
        <begin position="451"/>
        <end position="472"/>
    </location>
</feature>
<reference evidence="13 14" key="1">
    <citation type="journal article" date="2024" name="Plant Biotechnol. J.">
        <title>Dendrobium thyrsiflorum genome and its molecular insights into genes involved in important horticultural traits.</title>
        <authorList>
            <person name="Chen B."/>
            <person name="Wang J.Y."/>
            <person name="Zheng P.J."/>
            <person name="Li K.L."/>
            <person name="Liang Y.M."/>
            <person name="Chen X.F."/>
            <person name="Zhang C."/>
            <person name="Zhao X."/>
            <person name="He X."/>
            <person name="Zhang G.Q."/>
            <person name="Liu Z.J."/>
            <person name="Xu Q."/>
        </authorList>
    </citation>
    <scope>NUCLEOTIDE SEQUENCE [LARGE SCALE GENOMIC DNA]</scope>
    <source>
        <strain evidence="13">GZMU011</strain>
    </source>
</reference>
<feature type="domain" description="ABC transporter" evidence="12">
    <location>
        <begin position="107"/>
        <end position="349"/>
    </location>
</feature>
<dbReference type="EMBL" id="JANQDX010000015">
    <property type="protein sequence ID" value="KAL0911652.1"/>
    <property type="molecule type" value="Genomic_DNA"/>
</dbReference>
<dbReference type="PANTHER" id="PTHR48041">
    <property type="entry name" value="ABC TRANSPORTER G FAMILY MEMBER 28"/>
    <property type="match status" value="1"/>
</dbReference>
<sequence>MSRFVDALHFFDRRSSPMEEAEGIGRDGMLLHHTGGGGVGGRQSQTLGHLLKRVGEAASAGDHHVLELDDVIGPNSPDPARTIPFVLAFSDLTYSVKSPKKLSLGPSRTDPVSVDVASSHRKTLLDSISGEAKDGEILAVLGASGSGKSTLIDALANRIAKESLKGSITLNGEPLESKLLKMISAYVMQDDLLYPMLTVEETLMFSAEFRLPRTLSKSKKQSRVQALIDQLGLRRAAKTIIGDEGHRGVSGGERRRVSIGLDIIHDPIVLFLDEPTSGLDSTSAYMVVKVLQRIAQSGSIVVMSIHQPSYRIIGLLDRMLFLSRGQTVYFGSPANLPLYLAEFGRPIPEKENRTEFALDLIRELETSSDGTGTKPLVEFYRSWQSLKLSPVSAAAKQNNNSLSLKDAISASISRGKLGSASVSRFANPFWIEMLVLTRRAATNSRRTPELFLMRLGAVLVTGFILATIFWRLDSSPKGVQERLGFFAIAMSTMFYTCADALPVFLQERYIFMRETAYNAYRRSSYVLSNAIVGFPSLIILSIAFAATTFFAVGLAGGAQGFVFFCLIILASFWAGSGFVTFLSGIVSNVMLGYTVVVAILAYFLLFSGFFITRDRIPDYWIWFHYLSLVKYPYEAVLQNEFDDPTKCFVRGTQMFDNTPLGVLPVALKLNLLQAMSGSLGVSITSQTCITTGTYILKQQAVTDLSKWSCLVITVVWGFFFRALFYFSLLLGSKNKRR</sequence>
<dbReference type="Pfam" id="PF00005">
    <property type="entry name" value="ABC_tran"/>
    <property type="match status" value="1"/>
</dbReference>
<protein>
    <recommendedName>
        <fullName evidence="9">ABC transporter G family member 5</fullName>
    </recommendedName>
    <alternativeName>
        <fullName evidence="10">White-brown complex homolog protein 5</fullName>
    </alternativeName>
</protein>
<feature type="transmembrane region" description="Helical" evidence="11">
    <location>
        <begin position="710"/>
        <end position="731"/>
    </location>
</feature>
<accession>A0ABD0UMW0</accession>
<evidence type="ECO:0000256" key="2">
    <source>
        <dbReference type="ARBA" id="ARBA00022448"/>
    </source>
</evidence>
<keyword evidence="2" id="KW-0813">Transport</keyword>
<dbReference type="InterPro" id="IPR003439">
    <property type="entry name" value="ABC_transporter-like_ATP-bd"/>
</dbReference>
<evidence type="ECO:0000313" key="14">
    <source>
        <dbReference type="Proteomes" id="UP001552299"/>
    </source>
</evidence>
<dbReference type="InterPro" id="IPR017871">
    <property type="entry name" value="ABC_transporter-like_CS"/>
</dbReference>
<dbReference type="Pfam" id="PF01061">
    <property type="entry name" value="ABC2_membrane"/>
    <property type="match status" value="1"/>
</dbReference>
<evidence type="ECO:0000256" key="11">
    <source>
        <dbReference type="SAM" id="Phobius"/>
    </source>
</evidence>
<evidence type="ECO:0000259" key="12">
    <source>
        <dbReference type="PROSITE" id="PS50893"/>
    </source>
</evidence>
<dbReference type="InterPro" id="IPR043926">
    <property type="entry name" value="ABCG_dom"/>
</dbReference>
<evidence type="ECO:0000256" key="6">
    <source>
        <dbReference type="ARBA" id="ARBA00022989"/>
    </source>
</evidence>